<name>A0A356LKF8_9BURK</name>
<dbReference type="AlphaFoldDB" id="A0A356LKF8"/>
<evidence type="ECO:0000313" key="4">
    <source>
        <dbReference type="EMBL" id="HBP31061.1"/>
    </source>
</evidence>
<dbReference type="InterPro" id="IPR050741">
    <property type="entry name" value="Acyl-CoA_dehydrogenase"/>
</dbReference>
<accession>A0A356LKF8</accession>
<dbReference type="GO" id="GO:0005737">
    <property type="term" value="C:cytoplasm"/>
    <property type="evidence" value="ECO:0007669"/>
    <property type="project" value="TreeGrafter"/>
</dbReference>
<dbReference type="InterPro" id="IPR036250">
    <property type="entry name" value="AcylCo_DH-like_C"/>
</dbReference>
<gene>
    <name evidence="4" type="ORF">DD666_16825</name>
</gene>
<dbReference type="Pfam" id="PF00441">
    <property type="entry name" value="Acyl-CoA_dh_1"/>
    <property type="match status" value="1"/>
</dbReference>
<evidence type="ECO:0000256" key="1">
    <source>
        <dbReference type="ARBA" id="ARBA00022630"/>
    </source>
</evidence>
<dbReference type="PANTHER" id="PTHR48083">
    <property type="entry name" value="MEDIUM-CHAIN SPECIFIC ACYL-COA DEHYDROGENASE, MITOCHONDRIAL-RELATED"/>
    <property type="match status" value="1"/>
</dbReference>
<sequence>MDTLLEDALGELFRHVTSGASPGLEITADQHKKISNEIYASGFADLLLPQAAGGSGISLYEVIALLKMEGYYNVPIPFAQTVVTRVWAHTHSVDLPEGSFSYASSALQIDAQTRSATLHKAWHGHWVDHMLIATDQQCFLAHSHNRRILQAYHGGLFAAVAWPTQGLTRLDLREQATHDLFHLSVFAMLAATVGAMEKTFELTLEYAAQRQQFGRPVSKFQAVQHQISEMAEHVCAADMALQMAAATDGSAQTAPGSRALAIAQFQIAHIADRIADIAHAIHGAIGISQEYPLHHYTRRIRECKSCFGSAQYWAAEIGQHILHKNNDTLFAFLTSAQDEQMTG</sequence>
<evidence type="ECO:0000256" key="2">
    <source>
        <dbReference type="ARBA" id="ARBA00023002"/>
    </source>
</evidence>
<feature type="domain" description="Acyl-CoA dehydrogenase/oxidase C-terminal" evidence="3">
    <location>
        <begin position="186"/>
        <end position="320"/>
    </location>
</feature>
<evidence type="ECO:0000313" key="5">
    <source>
        <dbReference type="Proteomes" id="UP000264036"/>
    </source>
</evidence>
<dbReference type="InterPro" id="IPR009075">
    <property type="entry name" value="AcylCo_DH/oxidase_C"/>
</dbReference>
<dbReference type="PANTHER" id="PTHR48083:SF2">
    <property type="entry name" value="MEDIUM-CHAIN SPECIFIC ACYL-COA DEHYDROGENASE, MITOCHONDRIAL"/>
    <property type="match status" value="1"/>
</dbReference>
<dbReference type="GO" id="GO:0033539">
    <property type="term" value="P:fatty acid beta-oxidation using acyl-CoA dehydrogenase"/>
    <property type="evidence" value="ECO:0007669"/>
    <property type="project" value="TreeGrafter"/>
</dbReference>
<reference evidence="4 5" key="1">
    <citation type="journal article" date="2018" name="Nat. Biotechnol.">
        <title>A standardized bacterial taxonomy based on genome phylogeny substantially revises the tree of life.</title>
        <authorList>
            <person name="Parks D.H."/>
            <person name="Chuvochina M."/>
            <person name="Waite D.W."/>
            <person name="Rinke C."/>
            <person name="Skarshewski A."/>
            <person name="Chaumeil P.A."/>
            <person name="Hugenholtz P."/>
        </authorList>
    </citation>
    <scope>NUCLEOTIDE SEQUENCE [LARGE SCALE GENOMIC DNA]</scope>
    <source>
        <strain evidence="4">UBA10707</strain>
    </source>
</reference>
<dbReference type="GO" id="GO:0003995">
    <property type="term" value="F:acyl-CoA dehydrogenase activity"/>
    <property type="evidence" value="ECO:0007669"/>
    <property type="project" value="TreeGrafter"/>
</dbReference>
<dbReference type="EMBL" id="DOEK01000035">
    <property type="protein sequence ID" value="HBP31061.1"/>
    <property type="molecule type" value="Genomic_DNA"/>
</dbReference>
<proteinExistence type="predicted"/>
<evidence type="ECO:0000259" key="3">
    <source>
        <dbReference type="Pfam" id="PF00441"/>
    </source>
</evidence>
<protein>
    <recommendedName>
        <fullName evidence="3">Acyl-CoA dehydrogenase/oxidase C-terminal domain-containing protein</fullName>
    </recommendedName>
</protein>
<dbReference type="SUPFAM" id="SSF47203">
    <property type="entry name" value="Acyl-CoA dehydrogenase C-terminal domain-like"/>
    <property type="match status" value="1"/>
</dbReference>
<keyword evidence="1" id="KW-0285">Flavoprotein</keyword>
<dbReference type="Proteomes" id="UP000264036">
    <property type="component" value="Unassembled WGS sequence"/>
</dbReference>
<keyword evidence="2" id="KW-0560">Oxidoreductase</keyword>
<organism evidence="4 5">
    <name type="scientific">Advenella kashmirensis</name>
    <dbReference type="NCBI Taxonomy" id="310575"/>
    <lineage>
        <taxon>Bacteria</taxon>
        <taxon>Pseudomonadati</taxon>
        <taxon>Pseudomonadota</taxon>
        <taxon>Betaproteobacteria</taxon>
        <taxon>Burkholderiales</taxon>
        <taxon>Alcaligenaceae</taxon>
    </lineage>
</organism>
<dbReference type="Gene3D" id="1.20.140.10">
    <property type="entry name" value="Butyryl-CoA Dehydrogenase, subunit A, domain 3"/>
    <property type="match status" value="1"/>
</dbReference>
<comment type="caution">
    <text evidence="4">The sequence shown here is derived from an EMBL/GenBank/DDBJ whole genome shotgun (WGS) entry which is preliminary data.</text>
</comment>